<dbReference type="Gene3D" id="3.40.50.720">
    <property type="entry name" value="NAD(P)-binding Rossmann-like Domain"/>
    <property type="match status" value="1"/>
</dbReference>
<dbReference type="PANTHER" id="PTHR14097:SF7">
    <property type="entry name" value="OXIDOREDUCTASE HTATIP2"/>
    <property type="match status" value="1"/>
</dbReference>
<gene>
    <name evidence="2" type="ORF">GRI89_03570</name>
</gene>
<dbReference type="RefSeq" id="WP_159792270.1">
    <property type="nucleotide sequence ID" value="NZ_WTYM01000029.1"/>
</dbReference>
<keyword evidence="3" id="KW-1185">Reference proteome</keyword>
<feature type="domain" description="NAD(P)-binding" evidence="1">
    <location>
        <begin position="11"/>
        <end position="166"/>
    </location>
</feature>
<evidence type="ECO:0000313" key="2">
    <source>
        <dbReference type="EMBL" id="MXO58620.1"/>
    </source>
</evidence>
<dbReference type="Proteomes" id="UP000433652">
    <property type="component" value="Unassembled WGS sequence"/>
</dbReference>
<dbReference type="PANTHER" id="PTHR14097">
    <property type="entry name" value="OXIDOREDUCTASE HTATIP2"/>
    <property type="match status" value="1"/>
</dbReference>
<evidence type="ECO:0000313" key="3">
    <source>
        <dbReference type="Proteomes" id="UP000433652"/>
    </source>
</evidence>
<dbReference type="InterPro" id="IPR016040">
    <property type="entry name" value="NAD(P)-bd_dom"/>
</dbReference>
<organism evidence="2 3">
    <name type="scientific">Croceibacterium salegens</name>
    <dbReference type="NCBI Taxonomy" id="1737568"/>
    <lineage>
        <taxon>Bacteria</taxon>
        <taxon>Pseudomonadati</taxon>
        <taxon>Pseudomonadota</taxon>
        <taxon>Alphaproteobacteria</taxon>
        <taxon>Sphingomonadales</taxon>
        <taxon>Erythrobacteraceae</taxon>
        <taxon>Croceibacterium</taxon>
    </lineage>
</organism>
<sequence>MSDVPRILLVGATGLVGTRVMEAAVGRSDLRLVALTRREAPMPPGARMEMMVSEPPRWDEAIALIAPEAAICALGTTWRKSGRDEAAFRQVDEELVLRVARAAVTAGVRNFVFVSSVGANPGSKALYLRVKGEVEARLRKLGFHRLDILRPGLLRGPRTSDRRIAERLGIIASPLTNLVLTGSKRQYRAIDARQVALAALQATREKARGTFLHDSDGIVRLARRLDGAS</sequence>
<dbReference type="InterPro" id="IPR036291">
    <property type="entry name" value="NAD(P)-bd_dom_sf"/>
</dbReference>
<dbReference type="SUPFAM" id="SSF51735">
    <property type="entry name" value="NAD(P)-binding Rossmann-fold domains"/>
    <property type="match status" value="1"/>
</dbReference>
<name>A0A6I4SUG3_9SPHN</name>
<dbReference type="Pfam" id="PF13460">
    <property type="entry name" value="NAD_binding_10"/>
    <property type="match status" value="1"/>
</dbReference>
<dbReference type="AlphaFoldDB" id="A0A6I4SUG3"/>
<accession>A0A6I4SUG3</accession>
<proteinExistence type="predicted"/>
<comment type="caution">
    <text evidence="2">The sequence shown here is derived from an EMBL/GenBank/DDBJ whole genome shotgun (WGS) entry which is preliminary data.</text>
</comment>
<reference evidence="2 3" key="1">
    <citation type="submission" date="2019-12" db="EMBL/GenBank/DDBJ databases">
        <title>Genomic-based taxomic classification of the family Erythrobacteraceae.</title>
        <authorList>
            <person name="Xu L."/>
        </authorList>
    </citation>
    <scope>NUCLEOTIDE SEQUENCE [LARGE SCALE GENOMIC DNA]</scope>
    <source>
        <strain evidence="2 3">MCCC 1K01500</strain>
    </source>
</reference>
<evidence type="ECO:0000259" key="1">
    <source>
        <dbReference type="Pfam" id="PF13460"/>
    </source>
</evidence>
<dbReference type="EMBL" id="WTYM01000029">
    <property type="protein sequence ID" value="MXO58620.1"/>
    <property type="molecule type" value="Genomic_DNA"/>
</dbReference>
<protein>
    <submittedName>
        <fullName evidence="2">NAD(P)H-binding protein</fullName>
    </submittedName>
</protein>
<dbReference type="OrthoDB" id="9798632at2"/>